<keyword evidence="1" id="KW-1133">Transmembrane helix</keyword>
<evidence type="ECO:0000313" key="2">
    <source>
        <dbReference type="EMBL" id="CDS42667.1"/>
    </source>
</evidence>
<evidence type="ECO:0000256" key="1">
    <source>
        <dbReference type="SAM" id="Phobius"/>
    </source>
</evidence>
<reference evidence="2" key="1">
    <citation type="journal article" date="2013" name="Nature">
        <title>The genomes of four tapeworm species reveal adaptations to parasitism.</title>
        <authorList>
            <person name="Tsai I.J."/>
            <person name="Zarowiecki M."/>
            <person name="Holroyd N."/>
            <person name="Garciarrubio A."/>
            <person name="Sanchez-Flores A."/>
            <person name="Brooks K.L."/>
            <person name="Tracey A."/>
            <person name="Bobes R.J."/>
            <person name="Fragoso G."/>
            <person name="Sciutto E."/>
            <person name="Aslett M."/>
            <person name="Beasley H."/>
            <person name="Bennett H.M."/>
            <person name="Cai J."/>
            <person name="Camicia F."/>
            <person name="Clark R."/>
            <person name="Cucher M."/>
            <person name="De Silva N."/>
            <person name="Day T.A."/>
            <person name="Deplazes P."/>
            <person name="Estrada K."/>
            <person name="Fernandez C."/>
            <person name="Holland P.W."/>
            <person name="Hou J."/>
            <person name="Hu S."/>
            <person name="Huckvale T."/>
            <person name="Hung S.S."/>
            <person name="Kamenetzky L."/>
            <person name="Keane J.A."/>
            <person name="Kiss F."/>
            <person name="Koziol U."/>
            <person name="Lambert O."/>
            <person name="Liu K."/>
            <person name="Luo X."/>
            <person name="Luo Y."/>
            <person name="Macchiaroli N."/>
            <person name="Nichol S."/>
            <person name="Paps J."/>
            <person name="Parkinson J."/>
            <person name="Pouchkina-Stantcheva N."/>
            <person name="Riddiford N."/>
            <person name="Rosenzvit M."/>
            <person name="Salinas G."/>
            <person name="Wasmuth J.D."/>
            <person name="Zamanian M."/>
            <person name="Zheng Y."/>
            <person name="Cai X."/>
            <person name="Soberon X."/>
            <person name="Olson P.D."/>
            <person name="Laclette J.P."/>
            <person name="Brehm K."/>
            <person name="Berriman M."/>
            <person name="Garciarrubio A."/>
            <person name="Bobes R.J."/>
            <person name="Fragoso G."/>
            <person name="Sanchez-Flores A."/>
            <person name="Estrada K."/>
            <person name="Cevallos M.A."/>
            <person name="Morett E."/>
            <person name="Gonzalez V."/>
            <person name="Portillo T."/>
            <person name="Ochoa-Leyva A."/>
            <person name="Jose M.V."/>
            <person name="Sciutto E."/>
            <person name="Landa A."/>
            <person name="Jimenez L."/>
            <person name="Valdes V."/>
            <person name="Carrero J.C."/>
            <person name="Larralde C."/>
            <person name="Morales-Montor J."/>
            <person name="Limon-Lason J."/>
            <person name="Soberon X."/>
            <person name="Laclette J.P."/>
        </authorList>
    </citation>
    <scope>NUCLEOTIDE SEQUENCE [LARGE SCALE GENOMIC DNA]</scope>
</reference>
<keyword evidence="3" id="KW-1185">Reference proteome</keyword>
<dbReference type="EMBL" id="LN902842">
    <property type="protein sequence ID" value="CDS42667.1"/>
    <property type="molecule type" value="Genomic_DNA"/>
</dbReference>
<protein>
    <submittedName>
        <fullName evidence="2">Equilibrative nucleoside transporter 3</fullName>
    </submittedName>
</protein>
<accession>A0A068YH69</accession>
<keyword evidence="1" id="KW-0472">Membrane</keyword>
<gene>
    <name evidence="2" type="ORF">EmuJ_001038200</name>
</gene>
<feature type="transmembrane region" description="Helical" evidence="1">
    <location>
        <begin position="49"/>
        <end position="71"/>
    </location>
</feature>
<proteinExistence type="predicted"/>
<dbReference type="Proteomes" id="UP000017246">
    <property type="component" value="Unassembled WGS sequence"/>
</dbReference>
<organism evidence="2 3">
    <name type="scientific">Echinococcus multilocularis</name>
    <name type="common">Fox tapeworm</name>
    <dbReference type="NCBI Taxonomy" id="6211"/>
    <lineage>
        <taxon>Eukaryota</taxon>
        <taxon>Metazoa</taxon>
        <taxon>Spiralia</taxon>
        <taxon>Lophotrochozoa</taxon>
        <taxon>Platyhelminthes</taxon>
        <taxon>Cestoda</taxon>
        <taxon>Eucestoda</taxon>
        <taxon>Cyclophyllidea</taxon>
        <taxon>Taeniidae</taxon>
        <taxon>Echinococcus</taxon>
    </lineage>
</organism>
<feature type="transmembrane region" description="Helical" evidence="1">
    <location>
        <begin position="12"/>
        <end position="29"/>
    </location>
</feature>
<evidence type="ECO:0000313" key="3">
    <source>
        <dbReference type="Proteomes" id="UP000017246"/>
    </source>
</evidence>
<dbReference type="AlphaFoldDB" id="A0A068YH69"/>
<keyword evidence="1" id="KW-0812">Transmembrane</keyword>
<sequence length="89" mass="10159">MVRTALSPPGPRYLQVPTFFVPFFLFSTYHVGGCDARRRMPLWIKNGQICVVGFIVSIFTTGYFFFLAMIYTPKCVRPPYSPLPTSVFP</sequence>
<name>A0A068YH69_ECHMU</name>
<reference evidence="2" key="2">
    <citation type="submission" date="2015-11" db="EMBL/GenBank/DDBJ databases">
        <authorList>
            <person name="Zhang Y."/>
            <person name="Guo Z."/>
        </authorList>
    </citation>
    <scope>NUCLEOTIDE SEQUENCE</scope>
</reference>